<feature type="region of interest" description="Disordered" evidence="1">
    <location>
        <begin position="73"/>
        <end position="94"/>
    </location>
</feature>
<keyword evidence="2" id="KW-0812">Transmembrane</keyword>
<reference evidence="3" key="2">
    <citation type="journal article" date="2023" name="Proc. Natl. Acad. Sci. U.S.A.">
        <title>A global phylogenomic analysis of the shiitake genus Lentinula.</title>
        <authorList>
            <person name="Sierra-Patev S."/>
            <person name="Min B."/>
            <person name="Naranjo-Ortiz M."/>
            <person name="Looney B."/>
            <person name="Konkel Z."/>
            <person name="Slot J.C."/>
            <person name="Sakamoto Y."/>
            <person name="Steenwyk J.L."/>
            <person name="Rokas A."/>
            <person name="Carro J."/>
            <person name="Camarero S."/>
            <person name="Ferreira P."/>
            <person name="Molpeceres G."/>
            <person name="Ruiz-Duenas F.J."/>
            <person name="Serrano A."/>
            <person name="Henrissat B."/>
            <person name="Drula E."/>
            <person name="Hughes K.W."/>
            <person name="Mata J.L."/>
            <person name="Ishikawa N.K."/>
            <person name="Vargas-Isla R."/>
            <person name="Ushijima S."/>
            <person name="Smith C.A."/>
            <person name="Donoghue J."/>
            <person name="Ahrendt S."/>
            <person name="Andreopoulos W."/>
            <person name="He G."/>
            <person name="LaButti K."/>
            <person name="Lipzen A."/>
            <person name="Ng V."/>
            <person name="Riley R."/>
            <person name="Sandor L."/>
            <person name="Barry K."/>
            <person name="Martinez A.T."/>
            <person name="Xiao Y."/>
            <person name="Gibbons J.G."/>
            <person name="Terashima K."/>
            <person name="Grigoriev I.V."/>
            <person name="Hibbett D."/>
        </authorList>
    </citation>
    <scope>NUCLEOTIDE SEQUENCE</scope>
    <source>
        <strain evidence="3">Sp2 HRB7682 ss15</strain>
    </source>
</reference>
<evidence type="ECO:0000313" key="4">
    <source>
        <dbReference type="Proteomes" id="UP001150238"/>
    </source>
</evidence>
<dbReference type="Proteomes" id="UP001150238">
    <property type="component" value="Unassembled WGS sequence"/>
</dbReference>
<keyword evidence="2" id="KW-1133">Transmembrane helix</keyword>
<gene>
    <name evidence="3" type="ORF">C8J55DRAFT_103056</name>
</gene>
<accession>A0A9W9B055</accession>
<dbReference type="EMBL" id="JANVFS010000002">
    <property type="protein sequence ID" value="KAJ4494704.1"/>
    <property type="molecule type" value="Genomic_DNA"/>
</dbReference>
<protein>
    <submittedName>
        <fullName evidence="3">Uncharacterized protein</fullName>
    </submittedName>
</protein>
<evidence type="ECO:0000313" key="3">
    <source>
        <dbReference type="EMBL" id="KAJ4494704.1"/>
    </source>
</evidence>
<feature type="transmembrane region" description="Helical" evidence="2">
    <location>
        <begin position="12"/>
        <end position="37"/>
    </location>
</feature>
<reference evidence="3" key="1">
    <citation type="submission" date="2022-08" db="EMBL/GenBank/DDBJ databases">
        <authorList>
            <consortium name="DOE Joint Genome Institute"/>
            <person name="Min B."/>
            <person name="Riley R."/>
            <person name="Sierra-Patev S."/>
            <person name="Naranjo-Ortiz M."/>
            <person name="Looney B."/>
            <person name="Konkel Z."/>
            <person name="Slot J.C."/>
            <person name="Sakamoto Y."/>
            <person name="Steenwyk J.L."/>
            <person name="Rokas A."/>
            <person name="Carro J."/>
            <person name="Camarero S."/>
            <person name="Ferreira P."/>
            <person name="Molpeceres G."/>
            <person name="Ruiz-Duenas F.J."/>
            <person name="Serrano A."/>
            <person name="Henrissat B."/>
            <person name="Drula E."/>
            <person name="Hughes K.W."/>
            <person name="Mata J.L."/>
            <person name="Ishikawa N.K."/>
            <person name="Vargas-Isla R."/>
            <person name="Ushijima S."/>
            <person name="Smith C.A."/>
            <person name="Ahrendt S."/>
            <person name="Andreopoulos W."/>
            <person name="He G."/>
            <person name="Labutti K."/>
            <person name="Lipzen A."/>
            <person name="Ng V."/>
            <person name="Sandor L."/>
            <person name="Barry K."/>
            <person name="Martinez A.T."/>
            <person name="Xiao Y."/>
            <person name="Gibbons J.G."/>
            <person name="Terashima K."/>
            <person name="Hibbett D.S."/>
            <person name="Grigoriev I.V."/>
        </authorList>
    </citation>
    <scope>NUCLEOTIDE SEQUENCE</scope>
    <source>
        <strain evidence="3">Sp2 HRB7682 ss15</strain>
    </source>
</reference>
<dbReference type="AlphaFoldDB" id="A0A9W9B055"/>
<keyword evidence="2" id="KW-0472">Membrane</keyword>
<proteinExistence type="predicted"/>
<sequence>MICTCATRSLGLVFFSGFIFLIVPDDIHPFLVCIIVFNCPGYIDHNRLYRFYCIYNYHQEVATETARSERCHSKRPTRLSEGKKGPAVGLCSSL</sequence>
<name>A0A9W9B055_9AGAR</name>
<evidence type="ECO:0000256" key="2">
    <source>
        <dbReference type="SAM" id="Phobius"/>
    </source>
</evidence>
<organism evidence="3 4">
    <name type="scientific">Lentinula lateritia</name>
    <dbReference type="NCBI Taxonomy" id="40482"/>
    <lineage>
        <taxon>Eukaryota</taxon>
        <taxon>Fungi</taxon>
        <taxon>Dikarya</taxon>
        <taxon>Basidiomycota</taxon>
        <taxon>Agaricomycotina</taxon>
        <taxon>Agaricomycetes</taxon>
        <taxon>Agaricomycetidae</taxon>
        <taxon>Agaricales</taxon>
        <taxon>Marasmiineae</taxon>
        <taxon>Omphalotaceae</taxon>
        <taxon>Lentinula</taxon>
    </lineage>
</organism>
<comment type="caution">
    <text evidence="3">The sequence shown here is derived from an EMBL/GenBank/DDBJ whole genome shotgun (WGS) entry which is preliminary data.</text>
</comment>
<evidence type="ECO:0000256" key="1">
    <source>
        <dbReference type="SAM" id="MobiDB-lite"/>
    </source>
</evidence>